<feature type="transmembrane region" description="Helical" evidence="1">
    <location>
        <begin position="141"/>
        <end position="159"/>
    </location>
</feature>
<accession>A0A7W7Q4Q8</accession>
<dbReference type="Proteomes" id="UP000520767">
    <property type="component" value="Unassembled WGS sequence"/>
</dbReference>
<keyword evidence="1" id="KW-1133">Transmembrane helix</keyword>
<feature type="transmembrane region" description="Helical" evidence="1">
    <location>
        <begin position="189"/>
        <end position="209"/>
    </location>
</feature>
<name>A0A7W7Q4Q8_9PSEU</name>
<feature type="transmembrane region" description="Helical" evidence="1">
    <location>
        <begin position="12"/>
        <end position="32"/>
    </location>
</feature>
<feature type="transmembrane region" description="Helical" evidence="1">
    <location>
        <begin position="114"/>
        <end position="134"/>
    </location>
</feature>
<keyword evidence="1" id="KW-0812">Transmembrane</keyword>
<organism evidence="2 3">
    <name type="scientific">Actinophytocola algeriensis</name>
    <dbReference type="NCBI Taxonomy" id="1768010"/>
    <lineage>
        <taxon>Bacteria</taxon>
        <taxon>Bacillati</taxon>
        <taxon>Actinomycetota</taxon>
        <taxon>Actinomycetes</taxon>
        <taxon>Pseudonocardiales</taxon>
        <taxon>Pseudonocardiaceae</taxon>
    </lineage>
</organism>
<feature type="transmembrane region" description="Helical" evidence="1">
    <location>
        <begin position="165"/>
        <end position="182"/>
    </location>
</feature>
<feature type="transmembrane region" description="Helical" evidence="1">
    <location>
        <begin position="257"/>
        <end position="275"/>
    </location>
</feature>
<comment type="caution">
    <text evidence="2">The sequence shown here is derived from an EMBL/GenBank/DDBJ whole genome shotgun (WGS) entry which is preliminary data.</text>
</comment>
<dbReference type="EMBL" id="JACHJQ010000003">
    <property type="protein sequence ID" value="MBB4906788.1"/>
    <property type="molecule type" value="Genomic_DNA"/>
</dbReference>
<feature type="transmembrane region" description="Helical" evidence="1">
    <location>
        <begin position="86"/>
        <end position="108"/>
    </location>
</feature>
<sequence length="303" mass="31250">MTAVIATRTVPVTLLRAGGALLGVYGYLVALWPTRHGSDPAPVAVVREWVARPLGLGEDFGPLGVLLLLVCTGWTAGGARFRPLRLVAVCLPAVVASALAVAGTRLGLADVTTIGGVLAPLAWVAGLQLVGWVVALDPRTWPSVLATLVVVGVLSVFARDALGRPLLFLPLVLLGLVTRRVLDRELVPWAGLLLGAGCAAAVIGADRAFPALAQWWYPVAATYAVLLFLVAVYVPGATATATALAAQPVTRWLADRAEWLLLLGGVAGFAVLGALPNAAGMVAALLATGVAADLCHRLTRRPA</sequence>
<keyword evidence="3" id="KW-1185">Reference proteome</keyword>
<evidence type="ECO:0000313" key="2">
    <source>
        <dbReference type="EMBL" id="MBB4906788.1"/>
    </source>
</evidence>
<proteinExistence type="predicted"/>
<dbReference type="AlphaFoldDB" id="A0A7W7Q4Q8"/>
<feature type="transmembrane region" description="Helical" evidence="1">
    <location>
        <begin position="215"/>
        <end position="245"/>
    </location>
</feature>
<gene>
    <name evidence="2" type="ORF">FHR82_003008</name>
</gene>
<dbReference type="RefSeq" id="WP_184810947.1">
    <property type="nucleotide sequence ID" value="NZ_JACHJQ010000003.1"/>
</dbReference>
<keyword evidence="1" id="KW-0472">Membrane</keyword>
<evidence type="ECO:0000313" key="3">
    <source>
        <dbReference type="Proteomes" id="UP000520767"/>
    </source>
</evidence>
<feature type="transmembrane region" description="Helical" evidence="1">
    <location>
        <begin position="60"/>
        <end position="79"/>
    </location>
</feature>
<evidence type="ECO:0000256" key="1">
    <source>
        <dbReference type="SAM" id="Phobius"/>
    </source>
</evidence>
<protein>
    <submittedName>
        <fullName evidence="2">Uncharacterized protein</fullName>
    </submittedName>
</protein>
<reference evidence="2 3" key="1">
    <citation type="submission" date="2020-08" db="EMBL/GenBank/DDBJ databases">
        <title>Genomic Encyclopedia of Type Strains, Phase III (KMG-III): the genomes of soil and plant-associated and newly described type strains.</title>
        <authorList>
            <person name="Whitman W."/>
        </authorList>
    </citation>
    <scope>NUCLEOTIDE SEQUENCE [LARGE SCALE GENOMIC DNA]</scope>
    <source>
        <strain evidence="2 3">CECT 8960</strain>
    </source>
</reference>